<evidence type="ECO:0000313" key="1">
    <source>
        <dbReference type="EMBL" id="CDW47215.1"/>
    </source>
</evidence>
<sequence>MGYRRVGMEKEEVMVVDMVHKLVQVQVERV</sequence>
<organism evidence="1">
    <name type="scientific">Lepeophtheirus salmonis</name>
    <name type="common">Salmon louse</name>
    <name type="synonym">Caligus salmonis</name>
    <dbReference type="NCBI Taxonomy" id="72036"/>
    <lineage>
        <taxon>Eukaryota</taxon>
        <taxon>Metazoa</taxon>
        <taxon>Ecdysozoa</taxon>
        <taxon>Arthropoda</taxon>
        <taxon>Crustacea</taxon>
        <taxon>Multicrustacea</taxon>
        <taxon>Hexanauplia</taxon>
        <taxon>Copepoda</taxon>
        <taxon>Siphonostomatoida</taxon>
        <taxon>Caligidae</taxon>
        <taxon>Lepeophtheirus</taxon>
    </lineage>
</organism>
<protein>
    <submittedName>
        <fullName evidence="1">Uncharacterized protein</fullName>
    </submittedName>
</protein>
<proteinExistence type="predicted"/>
<name>A0A0K2VA51_LEPSM</name>
<accession>A0A0K2VA51</accession>
<dbReference type="EMBL" id="HACA01029854">
    <property type="protein sequence ID" value="CDW47215.1"/>
    <property type="molecule type" value="Transcribed_RNA"/>
</dbReference>
<reference evidence="1" key="1">
    <citation type="submission" date="2014-05" db="EMBL/GenBank/DDBJ databases">
        <authorList>
            <person name="Chronopoulou M."/>
        </authorList>
    </citation>
    <scope>NUCLEOTIDE SEQUENCE</scope>
    <source>
        <tissue evidence="1">Whole organism</tissue>
    </source>
</reference>
<dbReference type="AlphaFoldDB" id="A0A0K2VA51"/>